<name>A0A0T5ZXH4_UNCKA</name>
<sequence length="166" mass="19455">MPDKQDLEERTLLEWEAPERLYVKRGKTYFKNLFTLLGVLAAVAIFFKEFLLAGVLASFGFLQWALNSSTPKITKYLVTNRGIRMHGHDYEWEHLKEFWFAEHAGQNVLHVDTKATFPGRLYLLLGRVSKEEITDVLRNHLPYQQQAKEDLMEKISVEVSRRFPLE</sequence>
<keyword evidence="1" id="KW-0812">Transmembrane</keyword>
<proteinExistence type="predicted"/>
<accession>A0A0T5ZXH4</accession>
<gene>
    <name evidence="2" type="ORF">XU08_C0003G0016</name>
</gene>
<dbReference type="STRING" id="1576480.XU08_C0003G0016"/>
<dbReference type="Proteomes" id="UP000051297">
    <property type="component" value="Unassembled WGS sequence"/>
</dbReference>
<organism evidence="2 3">
    <name type="scientific">candidate division WWE3 bacterium CSP1-7</name>
    <dbReference type="NCBI Taxonomy" id="1576480"/>
    <lineage>
        <taxon>Bacteria</taxon>
        <taxon>Katanobacteria</taxon>
    </lineage>
</organism>
<keyword evidence="1" id="KW-1133">Transmembrane helix</keyword>
<dbReference type="EMBL" id="LDXK01000003">
    <property type="protein sequence ID" value="KRT67349.1"/>
    <property type="molecule type" value="Genomic_DNA"/>
</dbReference>
<evidence type="ECO:0000313" key="2">
    <source>
        <dbReference type="EMBL" id="KRT67349.1"/>
    </source>
</evidence>
<keyword evidence="1" id="KW-0472">Membrane</keyword>
<dbReference type="AlphaFoldDB" id="A0A0T5ZXH4"/>
<feature type="transmembrane region" description="Helical" evidence="1">
    <location>
        <begin position="33"/>
        <end position="66"/>
    </location>
</feature>
<evidence type="ECO:0000313" key="3">
    <source>
        <dbReference type="Proteomes" id="UP000051297"/>
    </source>
</evidence>
<protein>
    <recommendedName>
        <fullName evidence="4">DUF5673 domain-containing protein</fullName>
    </recommendedName>
</protein>
<reference evidence="2 3" key="1">
    <citation type="submission" date="2015-05" db="EMBL/GenBank/DDBJ databases">
        <title>Critical biogeochemical functions in the subsurface are associated with bacteria from new phyla and little studied lineages.</title>
        <authorList>
            <person name="Hug L.A."/>
            <person name="Thomas B.C."/>
            <person name="Sharon I."/>
            <person name="Brown C.T."/>
            <person name="Sharma R."/>
            <person name="Hettich R.L."/>
            <person name="Wilkins M.J."/>
            <person name="Williams K.H."/>
            <person name="Singh A."/>
            <person name="Banfield J.F."/>
        </authorList>
    </citation>
    <scope>NUCLEOTIDE SEQUENCE [LARGE SCALE GENOMIC DNA]</scope>
    <source>
        <strain evidence="2">CSP1-7</strain>
    </source>
</reference>
<evidence type="ECO:0008006" key="4">
    <source>
        <dbReference type="Google" id="ProtNLM"/>
    </source>
</evidence>
<evidence type="ECO:0000256" key="1">
    <source>
        <dbReference type="SAM" id="Phobius"/>
    </source>
</evidence>
<comment type="caution">
    <text evidence="2">The sequence shown here is derived from an EMBL/GenBank/DDBJ whole genome shotgun (WGS) entry which is preliminary data.</text>
</comment>